<dbReference type="InterPro" id="IPR029058">
    <property type="entry name" value="AB_hydrolase_fold"/>
</dbReference>
<dbReference type="GO" id="GO:0004177">
    <property type="term" value="F:aminopeptidase activity"/>
    <property type="evidence" value="ECO:0007669"/>
    <property type="project" value="UniProtKB-KW"/>
</dbReference>
<name>A0A645CX97_9ZZZZ</name>
<dbReference type="GO" id="GO:0046464">
    <property type="term" value="P:acylglycerol catabolic process"/>
    <property type="evidence" value="ECO:0007669"/>
    <property type="project" value="TreeGrafter"/>
</dbReference>
<proteinExistence type="predicted"/>
<dbReference type="InterPro" id="IPR050266">
    <property type="entry name" value="AB_hydrolase_sf"/>
</dbReference>
<protein>
    <submittedName>
        <fullName evidence="2">Proline iminopeptidase</fullName>
        <ecNumber evidence="2">3.4.11.5</ecNumber>
    </submittedName>
</protein>
<dbReference type="GO" id="GO:0016020">
    <property type="term" value="C:membrane"/>
    <property type="evidence" value="ECO:0007669"/>
    <property type="project" value="TreeGrafter"/>
</dbReference>
<dbReference type="InterPro" id="IPR000073">
    <property type="entry name" value="AB_hydrolase_1"/>
</dbReference>
<evidence type="ECO:0000259" key="1">
    <source>
        <dbReference type="Pfam" id="PF00561"/>
    </source>
</evidence>
<accession>A0A645CX97</accession>
<reference evidence="2" key="1">
    <citation type="submission" date="2019-08" db="EMBL/GenBank/DDBJ databases">
        <authorList>
            <person name="Kucharzyk K."/>
            <person name="Murdoch R.W."/>
            <person name="Higgins S."/>
            <person name="Loffler F."/>
        </authorList>
    </citation>
    <scope>NUCLEOTIDE SEQUENCE</scope>
</reference>
<dbReference type="PANTHER" id="PTHR43798">
    <property type="entry name" value="MONOACYLGLYCEROL LIPASE"/>
    <property type="match status" value="1"/>
</dbReference>
<sequence>MYFYDQLGCGKSDRASRDELYSLETYADELDTIRDELGLSEVILVGFSWGCGLICSYLLNKGLKGVKGLILSGPLLSSPMWENDQRKNMTALSNSEIAAIEKGERDQEYGEEYGEAVNEYYRRFVCNLNPWPDHLISSMEKMNTDVYMRMWGPSEFTVTGSLKHFDLYPRLREIDVPVLLTCGDTDEAHVKTVKDFQDGFANACMAVIPDATHMHHIERPEIYKAAVKWFLRGL</sequence>
<organism evidence="2">
    <name type="scientific">bioreactor metagenome</name>
    <dbReference type="NCBI Taxonomy" id="1076179"/>
    <lineage>
        <taxon>unclassified sequences</taxon>
        <taxon>metagenomes</taxon>
        <taxon>ecological metagenomes</taxon>
    </lineage>
</organism>
<feature type="domain" description="AB hydrolase-1" evidence="1">
    <location>
        <begin position="4"/>
        <end position="220"/>
    </location>
</feature>
<dbReference type="EMBL" id="VSSQ01030857">
    <property type="protein sequence ID" value="MPM81539.1"/>
    <property type="molecule type" value="Genomic_DNA"/>
</dbReference>
<comment type="caution">
    <text evidence="2">The sequence shown here is derived from an EMBL/GenBank/DDBJ whole genome shotgun (WGS) entry which is preliminary data.</text>
</comment>
<evidence type="ECO:0000313" key="2">
    <source>
        <dbReference type="EMBL" id="MPM81539.1"/>
    </source>
</evidence>
<dbReference type="NCBIfam" id="TIGR01250">
    <property type="entry name" value="pro_imino_pep_2"/>
    <property type="match status" value="1"/>
</dbReference>
<dbReference type="SUPFAM" id="SSF53474">
    <property type="entry name" value="alpha/beta-Hydrolases"/>
    <property type="match status" value="1"/>
</dbReference>
<dbReference type="EC" id="3.4.11.5" evidence="2"/>
<dbReference type="Gene3D" id="3.40.50.1820">
    <property type="entry name" value="alpha/beta hydrolase"/>
    <property type="match status" value="1"/>
</dbReference>
<dbReference type="GO" id="GO:0006508">
    <property type="term" value="P:proteolysis"/>
    <property type="evidence" value="ECO:0007669"/>
    <property type="project" value="InterPro"/>
</dbReference>
<dbReference type="AlphaFoldDB" id="A0A645CX97"/>
<dbReference type="PANTHER" id="PTHR43798:SF5">
    <property type="entry name" value="MONOACYLGLYCEROL LIPASE ABHD6"/>
    <property type="match status" value="1"/>
</dbReference>
<dbReference type="Pfam" id="PF00561">
    <property type="entry name" value="Abhydrolase_1"/>
    <property type="match status" value="1"/>
</dbReference>
<keyword evidence="2" id="KW-0031">Aminopeptidase</keyword>
<gene>
    <name evidence="2" type="primary">pip_6</name>
    <name evidence="2" type="ORF">SDC9_128593</name>
</gene>
<dbReference type="InterPro" id="IPR005945">
    <property type="entry name" value="Pro_imino_pep"/>
</dbReference>
<keyword evidence="2" id="KW-0645">Protease</keyword>
<dbReference type="GO" id="GO:0047372">
    <property type="term" value="F:monoacylglycerol lipase activity"/>
    <property type="evidence" value="ECO:0007669"/>
    <property type="project" value="TreeGrafter"/>
</dbReference>
<keyword evidence="2" id="KW-0378">Hydrolase</keyword>